<dbReference type="InterPro" id="IPR005182">
    <property type="entry name" value="YdbS-like_PH"/>
</dbReference>
<sequence length="118" mass="13427">MAEDGIAVERGVWWKMKHLVPYSRVMSADIIQGPISRRSRIGSVIIYTAGYTDPSGGKSKIAEAEIIGIDNFLEMRDLIITMVKGKPLFTIERSSIEQKILEEVERIRKIIEKQYSKT</sequence>
<dbReference type="AlphaFoldDB" id="A0A7J3I8T3"/>
<evidence type="ECO:0000259" key="1">
    <source>
        <dbReference type="Pfam" id="PF03703"/>
    </source>
</evidence>
<accession>A0A7J3I8T3</accession>
<evidence type="ECO:0000313" key="2">
    <source>
        <dbReference type="EMBL" id="HGN37174.1"/>
    </source>
</evidence>
<gene>
    <name evidence="2" type="ORF">ENT87_06475</name>
</gene>
<name>A0A7J3I8T3_9CREN</name>
<protein>
    <submittedName>
        <fullName evidence="2">PH domain-containing protein</fullName>
    </submittedName>
</protein>
<organism evidence="2">
    <name type="scientific">Ignisphaera aggregans</name>
    <dbReference type="NCBI Taxonomy" id="334771"/>
    <lineage>
        <taxon>Archaea</taxon>
        <taxon>Thermoproteota</taxon>
        <taxon>Thermoprotei</taxon>
        <taxon>Desulfurococcales</taxon>
        <taxon>Desulfurococcaceae</taxon>
        <taxon>Ignisphaera</taxon>
    </lineage>
</organism>
<comment type="caution">
    <text evidence="2">The sequence shown here is derived from an EMBL/GenBank/DDBJ whole genome shotgun (WGS) entry which is preliminary data.</text>
</comment>
<dbReference type="EMBL" id="DTAI01000193">
    <property type="protein sequence ID" value="HGN37174.1"/>
    <property type="molecule type" value="Genomic_DNA"/>
</dbReference>
<dbReference type="Pfam" id="PF03703">
    <property type="entry name" value="bPH_2"/>
    <property type="match status" value="1"/>
</dbReference>
<reference evidence="2" key="1">
    <citation type="journal article" date="2020" name="mSystems">
        <title>Genome- and Community-Level Interaction Insights into Carbon Utilization and Element Cycling Functions of Hydrothermarchaeota in Hydrothermal Sediment.</title>
        <authorList>
            <person name="Zhou Z."/>
            <person name="Liu Y."/>
            <person name="Xu W."/>
            <person name="Pan J."/>
            <person name="Luo Z.H."/>
            <person name="Li M."/>
        </authorList>
    </citation>
    <scope>NUCLEOTIDE SEQUENCE [LARGE SCALE GENOMIC DNA]</scope>
    <source>
        <strain evidence="2">SpSt-618</strain>
    </source>
</reference>
<feature type="domain" description="YdbS-like PH" evidence="1">
    <location>
        <begin position="3"/>
        <end position="79"/>
    </location>
</feature>
<proteinExistence type="predicted"/>